<dbReference type="Gene3D" id="3.40.50.2300">
    <property type="match status" value="2"/>
</dbReference>
<keyword evidence="2" id="KW-0805">Transcription regulation</keyword>
<protein>
    <submittedName>
        <fullName evidence="7">Uncharacterized protein</fullName>
    </submittedName>
</protein>
<dbReference type="EMBL" id="ADLN01000006">
    <property type="protein sequence ID" value="EHI61212.1"/>
    <property type="molecule type" value="Genomic_DNA"/>
</dbReference>
<feature type="domain" description="HTH cro/C1-type" evidence="6">
    <location>
        <begin position="3"/>
        <end position="46"/>
    </location>
</feature>
<dbReference type="CDD" id="cd01392">
    <property type="entry name" value="HTH_LacI"/>
    <property type="match status" value="1"/>
</dbReference>
<evidence type="ECO:0000259" key="6">
    <source>
        <dbReference type="PROSITE" id="PS50943"/>
    </source>
</evidence>
<organism evidence="7 8">
    <name type="scientific">Hungatella hathewayi WAL-18680</name>
    <dbReference type="NCBI Taxonomy" id="742737"/>
    <lineage>
        <taxon>Bacteria</taxon>
        <taxon>Bacillati</taxon>
        <taxon>Bacillota</taxon>
        <taxon>Clostridia</taxon>
        <taxon>Lachnospirales</taxon>
        <taxon>Lachnospiraceae</taxon>
        <taxon>Hungatella</taxon>
    </lineage>
</organism>
<dbReference type="AlphaFoldDB" id="G5IBA5"/>
<gene>
    <name evidence="7" type="ORF">HMPREF9473_00827</name>
</gene>
<dbReference type="CDD" id="cd06291">
    <property type="entry name" value="PBP1_Qymf-like"/>
    <property type="match status" value="1"/>
</dbReference>
<dbReference type="GO" id="GO:0000976">
    <property type="term" value="F:transcription cis-regulatory region binding"/>
    <property type="evidence" value="ECO:0007669"/>
    <property type="project" value="TreeGrafter"/>
</dbReference>
<evidence type="ECO:0000256" key="4">
    <source>
        <dbReference type="ARBA" id="ARBA00023163"/>
    </source>
</evidence>
<keyword evidence="4" id="KW-0804">Transcription</keyword>
<dbReference type="PROSITE" id="PS50932">
    <property type="entry name" value="HTH_LACI_2"/>
    <property type="match status" value="1"/>
</dbReference>
<dbReference type="InterPro" id="IPR010982">
    <property type="entry name" value="Lambda_DNA-bd_dom_sf"/>
</dbReference>
<name>G5IBA5_9FIRM</name>
<comment type="caution">
    <text evidence="7">The sequence shown here is derived from an EMBL/GenBank/DDBJ whole genome shotgun (WGS) entry which is preliminary data.</text>
</comment>
<dbReference type="Pfam" id="PF00532">
    <property type="entry name" value="Peripla_BP_1"/>
    <property type="match status" value="1"/>
</dbReference>
<dbReference type="PATRIC" id="fig|742737.3.peg.822"/>
<keyword evidence="3" id="KW-0238">DNA-binding</keyword>
<dbReference type="InterPro" id="IPR001387">
    <property type="entry name" value="Cro/C1-type_HTH"/>
</dbReference>
<evidence type="ECO:0000256" key="1">
    <source>
        <dbReference type="ARBA" id="ARBA00022491"/>
    </source>
</evidence>
<feature type="domain" description="HTH lacI-type" evidence="5">
    <location>
        <begin position="2"/>
        <end position="56"/>
    </location>
</feature>
<dbReference type="SUPFAM" id="SSF53822">
    <property type="entry name" value="Periplasmic binding protein-like I"/>
    <property type="match status" value="1"/>
</dbReference>
<dbReference type="InterPro" id="IPR000843">
    <property type="entry name" value="HTH_LacI"/>
</dbReference>
<dbReference type="GO" id="GO:0003700">
    <property type="term" value="F:DNA-binding transcription factor activity"/>
    <property type="evidence" value="ECO:0007669"/>
    <property type="project" value="TreeGrafter"/>
</dbReference>
<dbReference type="RefSeq" id="WP_006778813.1">
    <property type="nucleotide sequence ID" value="NZ_CP040506.1"/>
</dbReference>
<dbReference type="SUPFAM" id="SSF47413">
    <property type="entry name" value="lambda repressor-like DNA-binding domains"/>
    <property type="match status" value="1"/>
</dbReference>
<dbReference type="HOGENOM" id="CLU_037628_6_0_9"/>
<sequence length="326" mass="37008">MASIREVAKRAGVAACTVSRVLNGTVAVSPETRQKIEKAMEELDYIPNELARGMFRRKAGIIAMLVPSIKHPFFASLADCIERKLYEQGYKLMLCSTSDDVEREREYLKFLKSNIVDGVIMAVSNLDKEDYEVFQKPMIMLDYDAAEKIPVVVSDHRMGGRLAAEEFIKNHCKYVIHLCNDEPASRVISYEAHLELEAVLKEQGIDSRKVEIRWNSFDFDGYFELARLILENYPEIDGVMAADMPAMAFLNAAQALGRKIPEEFRVVAYDGTYVVNMNPQKMTTIVQPIETISEKVVEVMMKLVDKEPIEVRDVRIPVSIRQGKTT</sequence>
<keyword evidence="8" id="KW-1185">Reference proteome</keyword>
<reference evidence="7 8" key="1">
    <citation type="submission" date="2011-08" db="EMBL/GenBank/DDBJ databases">
        <title>The Genome Sequence of Clostridium hathewayi WAL-18680.</title>
        <authorList>
            <consortium name="The Broad Institute Genome Sequencing Platform"/>
            <person name="Earl A."/>
            <person name="Ward D."/>
            <person name="Feldgarden M."/>
            <person name="Gevers D."/>
            <person name="Finegold S.M."/>
            <person name="Summanen P.H."/>
            <person name="Molitoris D.R."/>
            <person name="Song M."/>
            <person name="Daigneault M."/>
            <person name="Allen-Vercoe E."/>
            <person name="Young S.K."/>
            <person name="Zeng Q."/>
            <person name="Gargeya S."/>
            <person name="Fitzgerald M."/>
            <person name="Haas B."/>
            <person name="Abouelleil A."/>
            <person name="Alvarado L."/>
            <person name="Arachchi H.M."/>
            <person name="Berlin A."/>
            <person name="Brown A."/>
            <person name="Chapman S.B."/>
            <person name="Chen Z."/>
            <person name="Dunbar C."/>
            <person name="Freedman E."/>
            <person name="Gearin G."/>
            <person name="Gellesch M."/>
            <person name="Goldberg J."/>
            <person name="Griggs A."/>
            <person name="Gujja S."/>
            <person name="Heiman D."/>
            <person name="Howarth C."/>
            <person name="Larson L."/>
            <person name="Lui A."/>
            <person name="MacDonald P.J.P."/>
            <person name="Montmayeur A."/>
            <person name="Murphy C."/>
            <person name="Neiman D."/>
            <person name="Pearson M."/>
            <person name="Priest M."/>
            <person name="Roberts A."/>
            <person name="Saif S."/>
            <person name="Shea T."/>
            <person name="Shenoy N."/>
            <person name="Sisk P."/>
            <person name="Stolte C."/>
            <person name="Sykes S."/>
            <person name="Wortman J."/>
            <person name="Nusbaum C."/>
            <person name="Birren B."/>
        </authorList>
    </citation>
    <scope>NUCLEOTIDE SEQUENCE [LARGE SCALE GENOMIC DNA]</scope>
    <source>
        <strain evidence="7 8">WAL-18680</strain>
    </source>
</reference>
<accession>G5IBA5</accession>
<evidence type="ECO:0000256" key="3">
    <source>
        <dbReference type="ARBA" id="ARBA00023125"/>
    </source>
</evidence>
<dbReference type="Pfam" id="PF00356">
    <property type="entry name" value="LacI"/>
    <property type="match status" value="1"/>
</dbReference>
<proteinExistence type="predicted"/>
<evidence type="ECO:0000313" key="8">
    <source>
        <dbReference type="Proteomes" id="UP000005384"/>
    </source>
</evidence>
<dbReference type="PANTHER" id="PTHR30146">
    <property type="entry name" value="LACI-RELATED TRANSCRIPTIONAL REPRESSOR"/>
    <property type="match status" value="1"/>
</dbReference>
<dbReference type="PANTHER" id="PTHR30146:SF95">
    <property type="entry name" value="RIBOSE OPERON REPRESSOR"/>
    <property type="match status" value="1"/>
</dbReference>
<dbReference type="OrthoDB" id="369222at2"/>
<dbReference type="Proteomes" id="UP000005384">
    <property type="component" value="Unassembled WGS sequence"/>
</dbReference>
<evidence type="ECO:0000259" key="5">
    <source>
        <dbReference type="PROSITE" id="PS50932"/>
    </source>
</evidence>
<dbReference type="SMART" id="SM00354">
    <property type="entry name" value="HTH_LACI"/>
    <property type="match status" value="1"/>
</dbReference>
<dbReference type="PROSITE" id="PS50943">
    <property type="entry name" value="HTH_CROC1"/>
    <property type="match status" value="1"/>
</dbReference>
<evidence type="ECO:0000256" key="2">
    <source>
        <dbReference type="ARBA" id="ARBA00023015"/>
    </source>
</evidence>
<keyword evidence="1" id="KW-0678">Repressor</keyword>
<evidence type="ECO:0000313" key="7">
    <source>
        <dbReference type="EMBL" id="EHI61212.1"/>
    </source>
</evidence>
<dbReference type="Gene3D" id="1.10.260.40">
    <property type="entry name" value="lambda repressor-like DNA-binding domains"/>
    <property type="match status" value="1"/>
</dbReference>
<dbReference type="InterPro" id="IPR028082">
    <property type="entry name" value="Peripla_BP_I"/>
</dbReference>
<dbReference type="InterPro" id="IPR001761">
    <property type="entry name" value="Peripla_BP/Lac1_sug-bd_dom"/>
</dbReference>